<dbReference type="SUPFAM" id="SSF56601">
    <property type="entry name" value="beta-lactamase/transpeptidase-like"/>
    <property type="match status" value="1"/>
</dbReference>
<sequence length="404" mass="45767">MAMNTIFGNTDPRFAKVEEVFRRNFRDGWEPEGAAVAVYYRGELVVDLQGGYQDASSRTRWTEETRTVIFSVTKAVASLVIAMLVDRGKLKYEQKIVEFWPEFGQEGKENITVEMILHHQAGLCLYEEPVTLEIASDPKAMAKLIERQKPSWTPGTKSGYHAVSFGWLVDQIVRHVDERGRGMADYIREEITEPYNIDFFLGLPSHEQHTVSRLAIPTNSYFLKEIVHDPRILIALTCLYSGGDVGLRKQVNNIEFICTEKGVNSFNSPLVHRLEQPAALGITKARDLGKIFALMLDGTLISKETLRRLDLPRVVQTDVCLKIPTAKGHGFMYERHPYKQGKYLYGHPGHGGSNMMIDHEDEIVIVYLTNGLKMGGGELTQPYKRLRNQALKCIGQKVKPKKVK</sequence>
<dbReference type="Gene3D" id="3.40.710.10">
    <property type="entry name" value="DD-peptidase/beta-lactamase superfamily"/>
    <property type="match status" value="1"/>
</dbReference>
<keyword evidence="4" id="KW-1185">Reference proteome</keyword>
<dbReference type="PANTHER" id="PTHR43319">
    <property type="entry name" value="BETA-LACTAMASE-RELATED"/>
    <property type="match status" value="1"/>
</dbReference>
<dbReference type="Pfam" id="PF00144">
    <property type="entry name" value="Beta-lactamase"/>
    <property type="match status" value="1"/>
</dbReference>
<evidence type="ECO:0000313" key="2">
    <source>
        <dbReference type="EMBL" id="CAD5232168.1"/>
    </source>
</evidence>
<proteinExistence type="predicted"/>
<dbReference type="Proteomes" id="UP000582659">
    <property type="component" value="Unassembled WGS sequence"/>
</dbReference>
<dbReference type="PANTHER" id="PTHR43319:SF4">
    <property type="entry name" value="BETA-LACTAMASE DOMAIN-CONTAINING PROTEIN 2"/>
    <property type="match status" value="1"/>
</dbReference>
<evidence type="ECO:0000313" key="4">
    <source>
        <dbReference type="Proteomes" id="UP000659654"/>
    </source>
</evidence>
<dbReference type="InterPro" id="IPR001466">
    <property type="entry name" value="Beta-lactam-related"/>
</dbReference>
<reference evidence="5" key="1">
    <citation type="submission" date="2016-11" db="UniProtKB">
        <authorList>
            <consortium name="WormBaseParasite"/>
        </authorList>
    </citation>
    <scope>IDENTIFICATION</scope>
</reference>
<dbReference type="EMBL" id="CAJFCV020000005">
    <property type="protein sequence ID" value="CAG9124202.1"/>
    <property type="molecule type" value="Genomic_DNA"/>
</dbReference>
<feature type="domain" description="Beta-lactamase-related" evidence="1">
    <location>
        <begin position="21"/>
        <end position="375"/>
    </location>
</feature>
<protein>
    <submittedName>
        <fullName evidence="2">(pine wood nematode) hypothetical protein</fullName>
    </submittedName>
    <submittedName>
        <fullName evidence="5">Beta-lactamase domain-containing protein</fullName>
    </submittedName>
</protein>
<dbReference type="SMR" id="A0A1I7RNP5"/>
<organism evidence="3 5">
    <name type="scientific">Bursaphelenchus xylophilus</name>
    <name type="common">Pinewood nematode worm</name>
    <name type="synonym">Aphelenchoides xylophilus</name>
    <dbReference type="NCBI Taxonomy" id="6326"/>
    <lineage>
        <taxon>Eukaryota</taxon>
        <taxon>Metazoa</taxon>
        <taxon>Ecdysozoa</taxon>
        <taxon>Nematoda</taxon>
        <taxon>Chromadorea</taxon>
        <taxon>Rhabditida</taxon>
        <taxon>Tylenchina</taxon>
        <taxon>Tylenchomorpha</taxon>
        <taxon>Aphelenchoidea</taxon>
        <taxon>Aphelenchoididae</taxon>
        <taxon>Bursaphelenchus</taxon>
    </lineage>
</organism>
<dbReference type="Proteomes" id="UP000095284">
    <property type="component" value="Unplaced"/>
</dbReference>
<dbReference type="eggNOG" id="ENOG502RFID">
    <property type="taxonomic scope" value="Eukaryota"/>
</dbReference>
<evidence type="ECO:0000259" key="1">
    <source>
        <dbReference type="Pfam" id="PF00144"/>
    </source>
</evidence>
<dbReference type="AlphaFoldDB" id="A0A1I7RNP5"/>
<accession>A0A1I7RNP5</accession>
<dbReference type="WBParaSite" id="BXY_0233200.1">
    <property type="protein sequence ID" value="BXY_0233200.1"/>
    <property type="gene ID" value="BXY_0233200"/>
</dbReference>
<dbReference type="Proteomes" id="UP000659654">
    <property type="component" value="Unassembled WGS sequence"/>
</dbReference>
<evidence type="ECO:0000313" key="5">
    <source>
        <dbReference type="WBParaSite" id="BXY_0233200.1"/>
    </source>
</evidence>
<evidence type="ECO:0000313" key="3">
    <source>
        <dbReference type="Proteomes" id="UP000095284"/>
    </source>
</evidence>
<dbReference type="InterPro" id="IPR012338">
    <property type="entry name" value="Beta-lactam/transpept-like"/>
</dbReference>
<reference evidence="2" key="2">
    <citation type="submission" date="2020-09" db="EMBL/GenBank/DDBJ databases">
        <authorList>
            <person name="Kikuchi T."/>
        </authorList>
    </citation>
    <scope>NUCLEOTIDE SEQUENCE</scope>
    <source>
        <strain evidence="2">Ka4C1</strain>
    </source>
</reference>
<dbReference type="InterPro" id="IPR052907">
    <property type="entry name" value="Beta-lactamase/esterase"/>
</dbReference>
<dbReference type="OrthoDB" id="5946976at2759"/>
<gene>
    <name evidence="2" type="ORF">BXYJ_LOCUS12259</name>
</gene>
<name>A0A1I7RNP5_BURXY</name>
<dbReference type="EMBL" id="CAJFDI010000005">
    <property type="protein sequence ID" value="CAD5232168.1"/>
    <property type="molecule type" value="Genomic_DNA"/>
</dbReference>